<dbReference type="InterPro" id="IPR028082">
    <property type="entry name" value="Peripla_BP_I"/>
</dbReference>
<proteinExistence type="inferred from homology"/>
<dbReference type="GO" id="GO:0030246">
    <property type="term" value="F:carbohydrate binding"/>
    <property type="evidence" value="ECO:0007669"/>
    <property type="project" value="UniProtKB-ARBA"/>
</dbReference>
<dbReference type="SUPFAM" id="SSF53822">
    <property type="entry name" value="Periplasmic binding protein-like I"/>
    <property type="match status" value="1"/>
</dbReference>
<feature type="compositionally biased region" description="Low complexity" evidence="4">
    <location>
        <begin position="39"/>
        <end position="49"/>
    </location>
</feature>
<evidence type="ECO:0000256" key="3">
    <source>
        <dbReference type="ARBA" id="ARBA00022729"/>
    </source>
</evidence>
<dbReference type="EMBL" id="CADCTO010000567">
    <property type="protein sequence ID" value="CAA9287791.1"/>
    <property type="molecule type" value="Genomic_DNA"/>
</dbReference>
<organism evidence="7">
    <name type="scientific">uncultured Armatimonadetes bacterium</name>
    <dbReference type="NCBI Taxonomy" id="157466"/>
    <lineage>
        <taxon>Bacteria</taxon>
        <taxon>Bacillati</taxon>
        <taxon>Armatimonadota</taxon>
        <taxon>environmental samples</taxon>
    </lineage>
</organism>
<comment type="subcellular location">
    <subcellularLocation>
        <location evidence="1">Cell envelope</location>
    </subcellularLocation>
</comment>
<dbReference type="PANTHER" id="PTHR46847">
    <property type="entry name" value="D-ALLOSE-BINDING PERIPLASMIC PROTEIN-RELATED"/>
    <property type="match status" value="1"/>
</dbReference>
<dbReference type="Gene3D" id="3.40.50.2300">
    <property type="match status" value="2"/>
</dbReference>
<dbReference type="AlphaFoldDB" id="A0A6J4JUS9"/>
<feature type="chain" id="PRO_5026919581" evidence="5">
    <location>
        <begin position="37"/>
        <end position="349"/>
    </location>
</feature>
<evidence type="ECO:0000256" key="5">
    <source>
        <dbReference type="SAM" id="SignalP"/>
    </source>
</evidence>
<evidence type="ECO:0000256" key="2">
    <source>
        <dbReference type="ARBA" id="ARBA00007639"/>
    </source>
</evidence>
<evidence type="ECO:0000259" key="6">
    <source>
        <dbReference type="Pfam" id="PF13407"/>
    </source>
</evidence>
<evidence type="ECO:0000313" key="7">
    <source>
        <dbReference type="EMBL" id="CAA9287791.1"/>
    </source>
</evidence>
<dbReference type="GO" id="GO:0030313">
    <property type="term" value="C:cell envelope"/>
    <property type="evidence" value="ECO:0007669"/>
    <property type="project" value="UniProtKB-SubCell"/>
</dbReference>
<evidence type="ECO:0000256" key="1">
    <source>
        <dbReference type="ARBA" id="ARBA00004196"/>
    </source>
</evidence>
<dbReference type="Pfam" id="PF13407">
    <property type="entry name" value="Peripla_BP_4"/>
    <property type="match status" value="1"/>
</dbReference>
<dbReference type="InterPro" id="IPR025997">
    <property type="entry name" value="SBP_2_dom"/>
</dbReference>
<name>A0A6J4JUS9_9BACT</name>
<evidence type="ECO:0000256" key="4">
    <source>
        <dbReference type="SAM" id="MobiDB-lite"/>
    </source>
</evidence>
<gene>
    <name evidence="7" type="ORF">AVDCRST_MAG63-4098</name>
</gene>
<sequence length="349" mass="36322">MSTMSFPKPGRRRALPLLAAASFAALLMAGCPSGNAGKSADTGASPAAPGGSGAGGNGKALAVAVIPKGLTHVFWQSVKAGAEKAGSEMNATIRWDGPQKETDTAGQLGVVENAITSRVDGIVLAPLDKAALVPAIKRAKEAGIPLTIFDSAADTEEYVSFVATDNRKGGAMAAERMAKLLNGKGKVAMILVAPNSASTGDREDGFEETMKAKYPGITVIRSNYGNSDRAQSLKVTEDVLTAHDDITGIFGPNESSAVGALQALKNRGLIGKIKLVGFDATKQLEASVTKGEIDSLVLQNPFKMGYEGVKTIVDVKVGRTPERRIDTGVVLMTKDNMDSAEMAALRKTF</sequence>
<reference evidence="7" key="1">
    <citation type="submission" date="2020-02" db="EMBL/GenBank/DDBJ databases">
        <authorList>
            <person name="Meier V. D."/>
        </authorList>
    </citation>
    <scope>NUCLEOTIDE SEQUENCE</scope>
    <source>
        <strain evidence="7">AVDCRST_MAG63</strain>
    </source>
</reference>
<dbReference type="PANTHER" id="PTHR46847:SF1">
    <property type="entry name" value="D-ALLOSE-BINDING PERIPLASMIC PROTEIN-RELATED"/>
    <property type="match status" value="1"/>
</dbReference>
<feature type="region of interest" description="Disordered" evidence="4">
    <location>
        <begin position="35"/>
        <end position="54"/>
    </location>
</feature>
<feature type="domain" description="Periplasmic binding protein" evidence="6">
    <location>
        <begin position="63"/>
        <end position="318"/>
    </location>
</feature>
<keyword evidence="3 5" id="KW-0732">Signal</keyword>
<dbReference type="CDD" id="cd20004">
    <property type="entry name" value="PBP1_ABC_sugar_binding-like"/>
    <property type="match status" value="1"/>
</dbReference>
<accession>A0A6J4JUS9</accession>
<feature type="signal peptide" evidence="5">
    <location>
        <begin position="1"/>
        <end position="36"/>
    </location>
</feature>
<comment type="similarity">
    <text evidence="2">Belongs to the bacterial solute-binding protein 2 family.</text>
</comment>
<protein>
    <submittedName>
        <fullName evidence="7">Inositol transport system sugar-binding protein</fullName>
    </submittedName>
</protein>